<comment type="caution">
    <text evidence="1">The sequence shown here is derived from an EMBL/GenBank/DDBJ whole genome shotgun (WGS) entry which is preliminary data.</text>
</comment>
<protein>
    <submittedName>
        <fullName evidence="1">Uncharacterized protein</fullName>
    </submittedName>
</protein>
<dbReference type="AlphaFoldDB" id="A0A9P5PM70"/>
<reference evidence="1" key="1">
    <citation type="submission" date="2020-11" db="EMBL/GenBank/DDBJ databases">
        <authorList>
            <consortium name="DOE Joint Genome Institute"/>
            <person name="Ahrendt S."/>
            <person name="Riley R."/>
            <person name="Andreopoulos W."/>
            <person name="Labutti K."/>
            <person name="Pangilinan J."/>
            <person name="Ruiz-Duenas F.J."/>
            <person name="Barrasa J.M."/>
            <person name="Sanchez-Garcia M."/>
            <person name="Camarero S."/>
            <person name="Miyauchi S."/>
            <person name="Serrano A."/>
            <person name="Linde D."/>
            <person name="Babiker R."/>
            <person name="Drula E."/>
            <person name="Ayuso-Fernandez I."/>
            <person name="Pacheco R."/>
            <person name="Padilla G."/>
            <person name="Ferreira P."/>
            <person name="Barriuso J."/>
            <person name="Kellner H."/>
            <person name="Castanera R."/>
            <person name="Alfaro M."/>
            <person name="Ramirez L."/>
            <person name="Pisabarro A.G."/>
            <person name="Kuo A."/>
            <person name="Tritt A."/>
            <person name="Lipzen A."/>
            <person name="He G."/>
            <person name="Yan M."/>
            <person name="Ng V."/>
            <person name="Cullen D."/>
            <person name="Martin F."/>
            <person name="Rosso M.-N."/>
            <person name="Henrissat B."/>
            <person name="Hibbett D."/>
            <person name="Martinez A.T."/>
            <person name="Grigoriev I.V."/>
        </authorList>
    </citation>
    <scope>NUCLEOTIDE SEQUENCE</scope>
    <source>
        <strain evidence="1">AH 40177</strain>
    </source>
</reference>
<dbReference type="EMBL" id="JADNRY010000096">
    <property type="protein sequence ID" value="KAF9065908.1"/>
    <property type="molecule type" value="Genomic_DNA"/>
</dbReference>
<evidence type="ECO:0000313" key="1">
    <source>
        <dbReference type="EMBL" id="KAF9065908.1"/>
    </source>
</evidence>
<dbReference type="Proteomes" id="UP000772434">
    <property type="component" value="Unassembled WGS sequence"/>
</dbReference>
<organism evidence="1 2">
    <name type="scientific">Rhodocollybia butyracea</name>
    <dbReference type="NCBI Taxonomy" id="206335"/>
    <lineage>
        <taxon>Eukaryota</taxon>
        <taxon>Fungi</taxon>
        <taxon>Dikarya</taxon>
        <taxon>Basidiomycota</taxon>
        <taxon>Agaricomycotina</taxon>
        <taxon>Agaricomycetes</taxon>
        <taxon>Agaricomycetidae</taxon>
        <taxon>Agaricales</taxon>
        <taxon>Marasmiineae</taxon>
        <taxon>Omphalotaceae</taxon>
        <taxon>Rhodocollybia</taxon>
    </lineage>
</organism>
<proteinExistence type="predicted"/>
<evidence type="ECO:0000313" key="2">
    <source>
        <dbReference type="Proteomes" id="UP000772434"/>
    </source>
</evidence>
<name>A0A9P5PM70_9AGAR</name>
<accession>A0A9P5PM70</accession>
<sequence>MNIAHFEVMQKIAHGHEPKEALKTFYQVAHNAMLPAVDEAKVQMKDIQEAAEIAFCKSDLKCHLPTPTVITPSMSISNRGRAPMPEEPPYRLDFIRDAFKSHIKIHAVEPSIQDAATQGEVPPINSRSAHDATHNLPSDLPLIVPGGRFKMPMPRAAPVDTNTSTTSGKVFFS</sequence>
<gene>
    <name evidence="1" type="ORF">BDP27DRAFT_1424419</name>
</gene>
<keyword evidence="2" id="KW-1185">Reference proteome</keyword>